<dbReference type="InterPro" id="IPR023578">
    <property type="entry name" value="Ras_GEF_dom_sf"/>
</dbReference>
<dbReference type="InterPro" id="IPR001895">
    <property type="entry name" value="RASGEF_cat_dom"/>
</dbReference>
<dbReference type="SMART" id="SM00229">
    <property type="entry name" value="RasGEFN"/>
    <property type="match status" value="1"/>
</dbReference>
<dbReference type="GO" id="GO:0005085">
    <property type="term" value="F:guanyl-nucleotide exchange factor activity"/>
    <property type="evidence" value="ECO:0007669"/>
    <property type="project" value="UniProtKB-KW"/>
</dbReference>
<dbReference type="Proteomes" id="UP000694425">
    <property type="component" value="Unplaced"/>
</dbReference>
<evidence type="ECO:0000259" key="4">
    <source>
        <dbReference type="PROSITE" id="PS50212"/>
    </source>
</evidence>
<evidence type="ECO:0000259" key="3">
    <source>
        <dbReference type="PROSITE" id="PS50009"/>
    </source>
</evidence>
<accession>A0A8C7BFV8</accession>
<dbReference type="GO" id="GO:0007265">
    <property type="term" value="P:Ras protein signal transduction"/>
    <property type="evidence" value="ECO:0007669"/>
    <property type="project" value="TreeGrafter"/>
</dbReference>
<dbReference type="Gene3D" id="1.20.870.10">
    <property type="entry name" value="Son of sevenless (SoS) protein Chain: S domain 1"/>
    <property type="match status" value="1"/>
</dbReference>
<sequence length="444" mass="52112">MGSSRLRVLDPQLERKESAALSDRELPLPTFDVPYFKYIDEEDEDDEWSSRSQSSTEDDSVDSLLSDRYVVVSGTPEKILEHLLNDLHLEEVQDKETETLLDDFLLTYTVFMTTDDLCQALLRHYSAKKYQGKEENSDVPCRKRKVLHLVSQWIALYKDWLHEDEHSKMFLKTIYRNVLDDVYEYPILEKELKEFQKILGMHRRHTVDEYSPQRKNKALFHQFSLKENWLQHRGTVTETEEIFCHVYIKEHSYVSVKAKVSSTAHEVLLCSQLAKRVQLLKKFIKIAAHCKAQRNLNSFFAIVMGLNTASVSRLSQTWEKIPGKFKKLFSELESLTDPSLNHKAYRDAFKKMKPPKIPFMPLLLKDVTFIHEGNKTFLDNLVNFEKLHMIADTVRTLRHCRTNQFGGDMSPKEHQELKSYVNHLYVIDSQQALFELSHRIEPRV</sequence>
<dbReference type="PANTHER" id="PTHR23113">
    <property type="entry name" value="GUANINE NUCLEOTIDE EXCHANGE FACTOR"/>
    <property type="match status" value="1"/>
</dbReference>
<dbReference type="AlphaFoldDB" id="A0A8C7BFV8"/>
<dbReference type="Ensembl" id="ENSNVIT00000019987.1">
    <property type="protein sequence ID" value="ENSNVIP00000017142.1"/>
    <property type="gene ID" value="ENSNVIG00000013339.1"/>
</dbReference>
<dbReference type="GO" id="GO:0005886">
    <property type="term" value="C:plasma membrane"/>
    <property type="evidence" value="ECO:0007669"/>
    <property type="project" value="TreeGrafter"/>
</dbReference>
<name>A0A8C7BFV8_NEOVI</name>
<reference evidence="5" key="1">
    <citation type="submission" date="2025-08" db="UniProtKB">
        <authorList>
            <consortium name="Ensembl"/>
        </authorList>
    </citation>
    <scope>IDENTIFICATION</scope>
</reference>
<dbReference type="SUPFAM" id="SSF48366">
    <property type="entry name" value="Ras GEF"/>
    <property type="match status" value="1"/>
</dbReference>
<keyword evidence="1 2" id="KW-0344">Guanine-nucleotide releasing factor</keyword>
<dbReference type="PANTHER" id="PTHR23113:SF26">
    <property type="entry name" value="RAP GUANINE NUCLEOTIDE EXCHANGE FACTOR 5"/>
    <property type="match status" value="1"/>
</dbReference>
<dbReference type="PROSITE" id="PS00720">
    <property type="entry name" value="RASGEF"/>
    <property type="match status" value="1"/>
</dbReference>
<dbReference type="InterPro" id="IPR019804">
    <property type="entry name" value="Ras_G-nucl-exch_fac_CS"/>
</dbReference>
<dbReference type="CDD" id="cd00155">
    <property type="entry name" value="RasGEF"/>
    <property type="match status" value="1"/>
</dbReference>
<dbReference type="PROSITE" id="PS50212">
    <property type="entry name" value="RASGEF_NTER"/>
    <property type="match status" value="1"/>
</dbReference>
<dbReference type="FunFam" id="1.20.870.10:FF:000019">
    <property type="entry name" value="Rap guanine nucleotide exchange factor 5"/>
    <property type="match status" value="1"/>
</dbReference>
<organism evidence="5 6">
    <name type="scientific">Neovison vison</name>
    <name type="common">American mink</name>
    <name type="synonym">Mustela vison</name>
    <dbReference type="NCBI Taxonomy" id="452646"/>
    <lineage>
        <taxon>Eukaryota</taxon>
        <taxon>Metazoa</taxon>
        <taxon>Chordata</taxon>
        <taxon>Craniata</taxon>
        <taxon>Vertebrata</taxon>
        <taxon>Euteleostomi</taxon>
        <taxon>Mammalia</taxon>
        <taxon>Eutheria</taxon>
        <taxon>Laurasiatheria</taxon>
        <taxon>Carnivora</taxon>
        <taxon>Caniformia</taxon>
        <taxon>Musteloidea</taxon>
        <taxon>Mustelidae</taxon>
        <taxon>Mustelinae</taxon>
        <taxon>Neogale</taxon>
    </lineage>
</organism>
<keyword evidence="6" id="KW-1185">Reference proteome</keyword>
<evidence type="ECO:0000256" key="1">
    <source>
        <dbReference type="ARBA" id="ARBA00022658"/>
    </source>
</evidence>
<dbReference type="Pfam" id="PF00618">
    <property type="entry name" value="RasGEF_N"/>
    <property type="match status" value="1"/>
</dbReference>
<reference evidence="5" key="2">
    <citation type="submission" date="2025-09" db="UniProtKB">
        <authorList>
            <consortium name="Ensembl"/>
        </authorList>
    </citation>
    <scope>IDENTIFICATION</scope>
</reference>
<feature type="domain" description="Ras-GEF" evidence="3">
    <location>
        <begin position="215"/>
        <end position="443"/>
    </location>
</feature>
<dbReference type="PROSITE" id="PS50009">
    <property type="entry name" value="RASGEF_CAT"/>
    <property type="match status" value="1"/>
</dbReference>
<dbReference type="GeneTree" id="ENSGT00940000155137"/>
<dbReference type="Pfam" id="PF00617">
    <property type="entry name" value="RasGEF"/>
    <property type="match status" value="1"/>
</dbReference>
<dbReference type="InterPro" id="IPR000651">
    <property type="entry name" value="Ras-like_Gua-exchang_fac_N"/>
</dbReference>
<dbReference type="SMART" id="SM00147">
    <property type="entry name" value="RasGEF"/>
    <property type="match status" value="1"/>
</dbReference>
<evidence type="ECO:0000313" key="6">
    <source>
        <dbReference type="Proteomes" id="UP000694425"/>
    </source>
</evidence>
<evidence type="ECO:0000313" key="5">
    <source>
        <dbReference type="Ensembl" id="ENSNVIP00000017142.1"/>
    </source>
</evidence>
<proteinExistence type="predicted"/>
<dbReference type="Gene3D" id="1.10.840.10">
    <property type="entry name" value="Ras guanine-nucleotide exchange factors catalytic domain"/>
    <property type="match status" value="1"/>
</dbReference>
<feature type="domain" description="N-terminal Ras-GEF" evidence="4">
    <location>
        <begin position="67"/>
        <end position="200"/>
    </location>
</feature>
<dbReference type="CDD" id="cd06224">
    <property type="entry name" value="REM"/>
    <property type="match status" value="1"/>
</dbReference>
<dbReference type="InterPro" id="IPR036964">
    <property type="entry name" value="RASGEF_cat_dom_sf"/>
</dbReference>
<protein>
    <submittedName>
        <fullName evidence="5">Rap guanine nucleotide exchange factor 5</fullName>
    </submittedName>
</protein>
<evidence type="ECO:0000256" key="2">
    <source>
        <dbReference type="PROSITE-ProRule" id="PRU00168"/>
    </source>
</evidence>
<dbReference type="InterPro" id="IPR008937">
    <property type="entry name" value="Ras-like_GEF"/>
</dbReference>